<dbReference type="Pfam" id="PF04408">
    <property type="entry name" value="WHD_HA2"/>
    <property type="match status" value="1"/>
</dbReference>
<dbReference type="GO" id="GO:0016787">
    <property type="term" value="F:hydrolase activity"/>
    <property type="evidence" value="ECO:0007669"/>
    <property type="project" value="UniProtKB-KW"/>
</dbReference>
<evidence type="ECO:0000256" key="1">
    <source>
        <dbReference type="ARBA" id="ARBA00008792"/>
    </source>
</evidence>
<accession>A0AAV5QR70</accession>
<dbReference type="SUPFAM" id="SSF52540">
    <property type="entry name" value="P-loop containing nucleoside triphosphate hydrolases"/>
    <property type="match status" value="1"/>
</dbReference>
<dbReference type="InterPro" id="IPR011545">
    <property type="entry name" value="DEAD/DEAH_box_helicase_dom"/>
</dbReference>
<keyword evidence="3" id="KW-0547">Nucleotide-binding</keyword>
<dbReference type="PANTHER" id="PTHR18934:SF118">
    <property type="entry name" value="ATP-DEPENDENT RNA HELICASE DHX33"/>
    <property type="match status" value="1"/>
</dbReference>
<protein>
    <recommendedName>
        <fullName evidence="2">RNA helicase</fullName>
        <ecNumber evidence="2">3.6.4.13</ecNumber>
    </recommendedName>
</protein>
<dbReference type="CDD" id="cd18791">
    <property type="entry name" value="SF2_C_RHA"/>
    <property type="match status" value="1"/>
</dbReference>
<dbReference type="SMART" id="SM00487">
    <property type="entry name" value="DEXDc"/>
    <property type="match status" value="1"/>
</dbReference>
<dbReference type="GO" id="GO:0003724">
    <property type="term" value="F:RNA helicase activity"/>
    <property type="evidence" value="ECO:0007669"/>
    <property type="project" value="UniProtKB-EC"/>
</dbReference>
<dbReference type="Pfam" id="PF00270">
    <property type="entry name" value="DEAD"/>
    <property type="match status" value="1"/>
</dbReference>
<evidence type="ECO:0000259" key="9">
    <source>
        <dbReference type="PROSITE" id="PS51192"/>
    </source>
</evidence>
<feature type="domain" description="Helicase C-terminal" evidence="10">
    <location>
        <begin position="330"/>
        <end position="522"/>
    </location>
</feature>
<evidence type="ECO:0000256" key="3">
    <source>
        <dbReference type="ARBA" id="ARBA00022741"/>
    </source>
</evidence>
<feature type="region of interest" description="Disordered" evidence="8">
    <location>
        <begin position="1"/>
        <end position="114"/>
    </location>
</feature>
<dbReference type="InterPro" id="IPR007502">
    <property type="entry name" value="Helicase-assoc_dom"/>
</dbReference>
<dbReference type="GeneID" id="90075057"/>
<evidence type="ECO:0000313" key="12">
    <source>
        <dbReference type="Proteomes" id="UP001360560"/>
    </source>
</evidence>
<feature type="compositionally biased region" description="Polar residues" evidence="8">
    <location>
        <begin position="1"/>
        <end position="12"/>
    </location>
</feature>
<name>A0AAV5QR70_9ASCO</name>
<feature type="compositionally biased region" description="Basic and acidic residues" evidence="8">
    <location>
        <begin position="77"/>
        <end position="89"/>
    </location>
</feature>
<dbReference type="Proteomes" id="UP001360560">
    <property type="component" value="Unassembled WGS sequence"/>
</dbReference>
<dbReference type="GO" id="GO:0003725">
    <property type="term" value="F:double-stranded RNA binding"/>
    <property type="evidence" value="ECO:0007669"/>
    <property type="project" value="TreeGrafter"/>
</dbReference>
<dbReference type="PROSITE" id="PS51194">
    <property type="entry name" value="HELICASE_CTER"/>
    <property type="match status" value="1"/>
</dbReference>
<evidence type="ECO:0000256" key="2">
    <source>
        <dbReference type="ARBA" id="ARBA00012552"/>
    </source>
</evidence>
<dbReference type="Pfam" id="PF00271">
    <property type="entry name" value="Helicase_C"/>
    <property type="match status" value="1"/>
</dbReference>
<dbReference type="InterPro" id="IPR002464">
    <property type="entry name" value="DNA/RNA_helicase_DEAH_CS"/>
</dbReference>
<gene>
    <name evidence="11" type="ORF">DASC09_044070</name>
</gene>
<dbReference type="InterPro" id="IPR014001">
    <property type="entry name" value="Helicase_ATP-bd"/>
</dbReference>
<keyword evidence="4" id="KW-0378">Hydrolase</keyword>
<dbReference type="GO" id="GO:0005524">
    <property type="term" value="F:ATP binding"/>
    <property type="evidence" value="ECO:0007669"/>
    <property type="project" value="UniProtKB-KW"/>
</dbReference>
<dbReference type="RefSeq" id="XP_064854078.1">
    <property type="nucleotide sequence ID" value="XM_064998006.1"/>
</dbReference>
<evidence type="ECO:0000256" key="5">
    <source>
        <dbReference type="ARBA" id="ARBA00022806"/>
    </source>
</evidence>
<dbReference type="PROSITE" id="PS00690">
    <property type="entry name" value="DEAH_ATP_HELICASE"/>
    <property type="match status" value="1"/>
</dbReference>
<evidence type="ECO:0000256" key="7">
    <source>
        <dbReference type="ARBA" id="ARBA00047984"/>
    </source>
</evidence>
<keyword evidence="6" id="KW-0067">ATP-binding</keyword>
<evidence type="ECO:0000256" key="8">
    <source>
        <dbReference type="SAM" id="MobiDB-lite"/>
    </source>
</evidence>
<dbReference type="Pfam" id="PF07717">
    <property type="entry name" value="OB_NTP_bind"/>
    <property type="match status" value="1"/>
</dbReference>
<organism evidence="11 12">
    <name type="scientific">Saccharomycopsis crataegensis</name>
    <dbReference type="NCBI Taxonomy" id="43959"/>
    <lineage>
        <taxon>Eukaryota</taxon>
        <taxon>Fungi</taxon>
        <taxon>Dikarya</taxon>
        <taxon>Ascomycota</taxon>
        <taxon>Saccharomycotina</taxon>
        <taxon>Saccharomycetes</taxon>
        <taxon>Saccharomycopsidaceae</taxon>
        <taxon>Saccharomycopsis</taxon>
    </lineage>
</organism>
<dbReference type="PANTHER" id="PTHR18934">
    <property type="entry name" value="ATP-DEPENDENT RNA HELICASE"/>
    <property type="match status" value="1"/>
</dbReference>
<comment type="similarity">
    <text evidence="1">Belongs to the DEAD box helicase family. DEAH subfamily.</text>
</comment>
<comment type="caution">
    <text evidence="11">The sequence shown here is derived from an EMBL/GenBank/DDBJ whole genome shotgun (WGS) entry which is preliminary data.</text>
</comment>
<dbReference type="GO" id="GO:0045943">
    <property type="term" value="P:positive regulation of transcription by RNA polymerase I"/>
    <property type="evidence" value="ECO:0007669"/>
    <property type="project" value="TreeGrafter"/>
</dbReference>
<dbReference type="FunFam" id="3.40.50.300:FF:000145">
    <property type="entry name" value="probable ATP-dependent RNA helicase DHX40"/>
    <property type="match status" value="1"/>
</dbReference>
<comment type="catalytic activity">
    <reaction evidence="7">
        <text>ATP + H2O = ADP + phosphate + H(+)</text>
        <dbReference type="Rhea" id="RHEA:13065"/>
        <dbReference type="ChEBI" id="CHEBI:15377"/>
        <dbReference type="ChEBI" id="CHEBI:15378"/>
        <dbReference type="ChEBI" id="CHEBI:30616"/>
        <dbReference type="ChEBI" id="CHEBI:43474"/>
        <dbReference type="ChEBI" id="CHEBI:456216"/>
        <dbReference type="EC" id="3.6.4.13"/>
    </reaction>
</comment>
<dbReference type="FunFam" id="3.40.50.300:FF:000578">
    <property type="entry name" value="probable ATP-dependent RNA helicase DHX35"/>
    <property type="match status" value="1"/>
</dbReference>
<dbReference type="Gene3D" id="1.20.120.1080">
    <property type="match status" value="1"/>
</dbReference>
<dbReference type="EC" id="3.6.4.13" evidence="2"/>
<dbReference type="Gene3D" id="3.40.50.300">
    <property type="entry name" value="P-loop containing nucleotide triphosphate hydrolases"/>
    <property type="match status" value="2"/>
</dbReference>
<dbReference type="GO" id="GO:1990904">
    <property type="term" value="C:ribonucleoprotein complex"/>
    <property type="evidence" value="ECO:0007669"/>
    <property type="project" value="UniProtKB-ARBA"/>
</dbReference>
<feature type="domain" description="Helicase ATP-binding" evidence="9">
    <location>
        <begin position="162"/>
        <end position="325"/>
    </location>
</feature>
<dbReference type="SMART" id="SM00490">
    <property type="entry name" value="HELICc"/>
    <property type="match status" value="1"/>
</dbReference>
<dbReference type="SMART" id="SM00847">
    <property type="entry name" value="HA2"/>
    <property type="match status" value="1"/>
</dbReference>
<sequence>MSELAESNNHIVQSLDGEKKKKKRKRKKSKNANIPVVEDKLEDPEPLAQNKKTKFDNVNVKAEEEFVEPSVVTNTPLKEDTTAEAKLENQKVSPKPKNQKRPRSINKERKDTKNVSYFTDDEDEDVNQEIGPTDWKSLQNRADKLLEIRKTLPVYKSKDKHMEHLIKNKVTVLIGETGSGKSTQIPQFLIPHNKKAIAVTQPRRVAAINLATRVAEEYGSKIGDKVGYSVRFDNKSHKNTKLKYLTDGMLLRELMMKSDLSQYSTIIIDEAHERTILTDLLMGFLKELLLKRQEDKDFKIIIMSATLDAEKFSHFFNDCEILYVEGKMYPVERFYLDTKSEDIIDTTINTVIQINQGEEEGDVLVFLAGQEEIDKACSALQMFSPLLPKEAPIIVPLPLYAALPPAQQMKVFQPVKKNQRKIILATNIAETSLTVPGVRYVIDSGLRKVKVWRHQLGLSTLLTVPISQASATQRSGRAGRERNGKAFRLFTESDYHNLPKQTEPEIIRTDIAHSILMLKKLKVKDIVNWSWIEHPGQDSLFSALNQLYSLKALDDNGDITELGEQMAVLPVSPHLSTVLINAHKLNCLGPVIDIIACLNVENLILNPPSDKRDEINEKRRQICTLGNKYGDLLMFKELLDYFIAINSTGDKKKWCKEFYFNFRGFKNVLQIRDQLTQYMKSLFGADIENNDDDNDYFAPSDDEDLINESEMKSSKRSNNKPLGIESILKSFLQGFVMNSAIGYPDRSYRTVFSGQLISIHPSSLLFGKKCEGIMYTEFVYTTKGYARNVSMIDPEWLKEIAPHILGNREAINDN</sequence>
<dbReference type="InterPro" id="IPR001650">
    <property type="entry name" value="Helicase_C-like"/>
</dbReference>
<evidence type="ECO:0000256" key="4">
    <source>
        <dbReference type="ARBA" id="ARBA00022801"/>
    </source>
</evidence>
<dbReference type="CDD" id="cd17917">
    <property type="entry name" value="DEXHc_RHA-like"/>
    <property type="match status" value="1"/>
</dbReference>
<proteinExistence type="inferred from homology"/>
<dbReference type="InterPro" id="IPR048333">
    <property type="entry name" value="HA2_WH"/>
</dbReference>
<keyword evidence="5 11" id="KW-0347">Helicase</keyword>
<dbReference type="InterPro" id="IPR027417">
    <property type="entry name" value="P-loop_NTPase"/>
</dbReference>
<dbReference type="Pfam" id="PF21010">
    <property type="entry name" value="HA2_C"/>
    <property type="match status" value="1"/>
</dbReference>
<dbReference type="GO" id="GO:0005730">
    <property type="term" value="C:nucleolus"/>
    <property type="evidence" value="ECO:0007669"/>
    <property type="project" value="UniProtKB-ARBA"/>
</dbReference>
<evidence type="ECO:0000259" key="10">
    <source>
        <dbReference type="PROSITE" id="PS51194"/>
    </source>
</evidence>
<reference evidence="11 12" key="1">
    <citation type="journal article" date="2023" name="Elife">
        <title>Identification of key yeast species and microbe-microbe interactions impacting larval growth of Drosophila in the wild.</title>
        <authorList>
            <person name="Mure A."/>
            <person name="Sugiura Y."/>
            <person name="Maeda R."/>
            <person name="Honda K."/>
            <person name="Sakurai N."/>
            <person name="Takahashi Y."/>
            <person name="Watada M."/>
            <person name="Katoh T."/>
            <person name="Gotoh A."/>
            <person name="Gotoh Y."/>
            <person name="Taniguchi I."/>
            <person name="Nakamura K."/>
            <person name="Hayashi T."/>
            <person name="Katayama T."/>
            <person name="Uemura T."/>
            <person name="Hattori Y."/>
        </authorList>
    </citation>
    <scope>NUCLEOTIDE SEQUENCE [LARGE SCALE GENOMIC DNA]</scope>
    <source>
        <strain evidence="11 12">SC-9</strain>
    </source>
</reference>
<evidence type="ECO:0000313" key="11">
    <source>
        <dbReference type="EMBL" id="GMM37082.1"/>
    </source>
</evidence>
<dbReference type="InterPro" id="IPR011709">
    <property type="entry name" value="DEAD-box_helicase_OB_fold"/>
</dbReference>
<dbReference type="PROSITE" id="PS51192">
    <property type="entry name" value="HELICASE_ATP_BIND_1"/>
    <property type="match status" value="1"/>
</dbReference>
<feature type="compositionally biased region" description="Basic residues" evidence="8">
    <location>
        <begin position="20"/>
        <end position="30"/>
    </location>
</feature>
<dbReference type="AlphaFoldDB" id="A0AAV5QR70"/>
<dbReference type="EMBL" id="BTFZ01000011">
    <property type="protein sequence ID" value="GMM37082.1"/>
    <property type="molecule type" value="Genomic_DNA"/>
</dbReference>
<keyword evidence="12" id="KW-1185">Reference proteome</keyword>
<evidence type="ECO:0000256" key="6">
    <source>
        <dbReference type="ARBA" id="ARBA00022840"/>
    </source>
</evidence>